<dbReference type="Proteomes" id="UP000179024">
    <property type="component" value="Unassembled WGS sequence"/>
</dbReference>
<accession>A0A1F7I6G5</accession>
<evidence type="ECO:0000313" key="2">
    <source>
        <dbReference type="Proteomes" id="UP000179024"/>
    </source>
</evidence>
<evidence type="ECO:0000313" key="1">
    <source>
        <dbReference type="EMBL" id="OGK38959.1"/>
    </source>
</evidence>
<dbReference type="Gene3D" id="3.30.420.10">
    <property type="entry name" value="Ribonuclease H-like superfamily/Ribonuclease H"/>
    <property type="match status" value="1"/>
</dbReference>
<comment type="caution">
    <text evidence="1">The sequence shown here is derived from an EMBL/GenBank/DDBJ whole genome shotgun (WGS) entry which is preliminary data.</text>
</comment>
<dbReference type="EMBL" id="MGAE01000036">
    <property type="protein sequence ID" value="OGK38959.1"/>
    <property type="molecule type" value="Genomic_DNA"/>
</dbReference>
<dbReference type="SUPFAM" id="SSF53098">
    <property type="entry name" value="Ribonuclease H-like"/>
    <property type="match status" value="1"/>
</dbReference>
<protein>
    <submittedName>
        <fullName evidence="1">Uncharacterized protein</fullName>
    </submittedName>
</protein>
<name>A0A1F7I6G5_9BACT</name>
<reference evidence="1 2" key="1">
    <citation type="journal article" date="2016" name="Nat. Commun.">
        <title>Thousands of microbial genomes shed light on interconnected biogeochemical processes in an aquifer system.</title>
        <authorList>
            <person name="Anantharaman K."/>
            <person name="Brown C.T."/>
            <person name="Hug L.A."/>
            <person name="Sharon I."/>
            <person name="Castelle C.J."/>
            <person name="Probst A.J."/>
            <person name="Thomas B.C."/>
            <person name="Singh A."/>
            <person name="Wilkins M.J."/>
            <person name="Karaoz U."/>
            <person name="Brodie E.L."/>
            <person name="Williams K.H."/>
            <person name="Hubbard S.S."/>
            <person name="Banfield J.F."/>
        </authorList>
    </citation>
    <scope>NUCLEOTIDE SEQUENCE [LARGE SCALE GENOMIC DNA]</scope>
</reference>
<organism evidence="1 2">
    <name type="scientific">Candidatus Roizmanbacteria bacterium RIFCSPHIGHO2_12_FULL_44_10</name>
    <dbReference type="NCBI Taxonomy" id="1802054"/>
    <lineage>
        <taxon>Bacteria</taxon>
        <taxon>Candidatus Roizmaniibacteriota</taxon>
    </lineage>
</organism>
<proteinExistence type="predicted"/>
<dbReference type="GO" id="GO:0003676">
    <property type="term" value="F:nucleic acid binding"/>
    <property type="evidence" value="ECO:0007669"/>
    <property type="project" value="InterPro"/>
</dbReference>
<dbReference type="AlphaFoldDB" id="A0A1F7I6G5"/>
<sequence>MRHPVVVDLETKYTFRNTPDHSKLGISVAGIYDYKTDQLSIFEEAELPELFPILENASLIIGYNIDAFDLPVLKGYYPGDITQFKTFDMLKDIKERIGRRISLDSVVRATLDKAKTGHGLKAIQYYREGRIAELKAYCLSDVTLTKELFDFGVKNGEISYPDETEKIVIKVDWAKYLQYQGNGDDMSLTLPF</sequence>
<gene>
    <name evidence="1" type="ORF">A3F34_00350</name>
</gene>
<dbReference type="InterPro" id="IPR012337">
    <property type="entry name" value="RNaseH-like_sf"/>
</dbReference>
<dbReference type="InterPro" id="IPR036397">
    <property type="entry name" value="RNaseH_sf"/>
</dbReference>